<dbReference type="InterPro" id="IPR023210">
    <property type="entry name" value="NADP_OxRdtase_dom"/>
</dbReference>
<dbReference type="EMBL" id="JSAN01000038">
    <property type="protein sequence ID" value="KIC73079.1"/>
    <property type="molecule type" value="Genomic_DNA"/>
</dbReference>
<dbReference type="InterPro" id="IPR036812">
    <property type="entry name" value="NAD(P)_OxRdtase_dom_sf"/>
</dbReference>
<dbReference type="Gene3D" id="3.20.20.100">
    <property type="entry name" value="NADP-dependent oxidoreductase domain"/>
    <property type="match status" value="1"/>
</dbReference>
<evidence type="ECO:0000313" key="3">
    <source>
        <dbReference type="EMBL" id="KIC73079.1"/>
    </source>
</evidence>
<dbReference type="InterPro" id="IPR020471">
    <property type="entry name" value="AKR"/>
</dbReference>
<evidence type="ECO:0000259" key="2">
    <source>
        <dbReference type="Pfam" id="PF00248"/>
    </source>
</evidence>
<sequence length="343" mass="38199">MEYRQLGRSGLKVPTLSFGTATFGGTNEFFKKWGDTDVQEATRLINLCLESGITLFDTANVYSAGASEKILGKALKGKRDQVLISTKATFKVGDKANDLGSSRYHIIEACEASLKRLETDHIDIYFMHGFDALTPPEETLGALDNLIQSGKVRYIGCSNFSGWHLMKSLATSEKYGLARYVVYQGYYSLIGRDYEEELMPLGIDQGVGLMAWSPLGWGRLTGKIRRGQKPAEGRINEGGSVGGPPVDDEYLYNVIDAIDQIAKETGKTIPQIALNWILQRPTVVNVVVGARNEEQLKQNLGVLNWSLTKEQIAKLDAASEKQPVYPYWHQRDFKERNPRPILS</sequence>
<name>A0A0C1H6I5_9BACT</name>
<gene>
    <name evidence="3" type="primary">yajO</name>
    <name evidence="3" type="ORF">DB44_BP00100</name>
</gene>
<protein>
    <submittedName>
        <fullName evidence="3">Putative oxidoreductase YajO</fullName>
        <ecNumber evidence="3">1.-.-.-</ecNumber>
    </submittedName>
</protein>
<keyword evidence="1 3" id="KW-0560">Oxidoreductase</keyword>
<dbReference type="Pfam" id="PF00248">
    <property type="entry name" value="Aldo_ket_red"/>
    <property type="match status" value="1"/>
</dbReference>
<dbReference type="SUPFAM" id="SSF51430">
    <property type="entry name" value="NAD(P)-linked oxidoreductase"/>
    <property type="match status" value="1"/>
</dbReference>
<organism evidence="3 4">
    <name type="scientific">Candidatus Protochlamydia amoebophila</name>
    <dbReference type="NCBI Taxonomy" id="362787"/>
    <lineage>
        <taxon>Bacteria</taxon>
        <taxon>Pseudomonadati</taxon>
        <taxon>Chlamydiota</taxon>
        <taxon>Chlamydiia</taxon>
        <taxon>Parachlamydiales</taxon>
        <taxon>Parachlamydiaceae</taxon>
        <taxon>Candidatus Protochlamydia</taxon>
    </lineage>
</organism>
<dbReference type="PANTHER" id="PTHR43364:SF18">
    <property type="entry name" value="OXIDOREDUCTASE"/>
    <property type="match status" value="1"/>
</dbReference>
<comment type="caution">
    <text evidence="3">The sequence shown here is derived from an EMBL/GenBank/DDBJ whole genome shotgun (WGS) entry which is preliminary data.</text>
</comment>
<reference evidence="3 4" key="1">
    <citation type="journal article" date="2014" name="Mol. Biol. Evol.">
        <title>Massive expansion of Ubiquitination-related gene families within the Chlamydiae.</title>
        <authorList>
            <person name="Domman D."/>
            <person name="Collingro A."/>
            <person name="Lagkouvardos I."/>
            <person name="Gehre L."/>
            <person name="Weinmaier T."/>
            <person name="Rattei T."/>
            <person name="Subtil A."/>
            <person name="Horn M."/>
        </authorList>
    </citation>
    <scope>NUCLEOTIDE SEQUENCE [LARGE SCALE GENOMIC DNA]</scope>
    <source>
        <strain evidence="3 4">EI2</strain>
    </source>
</reference>
<feature type="domain" description="NADP-dependent oxidoreductase" evidence="2">
    <location>
        <begin position="25"/>
        <end position="319"/>
    </location>
</feature>
<dbReference type="GO" id="GO:0016491">
    <property type="term" value="F:oxidoreductase activity"/>
    <property type="evidence" value="ECO:0007669"/>
    <property type="project" value="UniProtKB-KW"/>
</dbReference>
<dbReference type="EC" id="1.-.-.-" evidence="3"/>
<dbReference type="Proteomes" id="UP000031465">
    <property type="component" value="Unassembled WGS sequence"/>
</dbReference>
<dbReference type="PATRIC" id="fig|362787.3.peg.616"/>
<dbReference type="FunFam" id="3.20.20.100:FF:000004">
    <property type="entry name" value="Oxidoreductase, aldo/keto reductase"/>
    <property type="match status" value="1"/>
</dbReference>
<evidence type="ECO:0000313" key="4">
    <source>
        <dbReference type="Proteomes" id="UP000031465"/>
    </source>
</evidence>
<accession>A0A0C1H6I5</accession>
<proteinExistence type="predicted"/>
<dbReference type="GO" id="GO:0005829">
    <property type="term" value="C:cytosol"/>
    <property type="evidence" value="ECO:0007669"/>
    <property type="project" value="UniProtKB-ARBA"/>
</dbReference>
<dbReference type="InterPro" id="IPR050523">
    <property type="entry name" value="AKR_Detox_Biosynth"/>
</dbReference>
<dbReference type="PRINTS" id="PR00069">
    <property type="entry name" value="ALDKETRDTASE"/>
</dbReference>
<dbReference type="RefSeq" id="WP_039357066.1">
    <property type="nucleotide sequence ID" value="NZ_JSAN01000038.1"/>
</dbReference>
<dbReference type="AlphaFoldDB" id="A0A0C1H6I5"/>
<evidence type="ECO:0000256" key="1">
    <source>
        <dbReference type="ARBA" id="ARBA00023002"/>
    </source>
</evidence>
<dbReference type="PANTHER" id="PTHR43364">
    <property type="entry name" value="NADH-SPECIFIC METHYLGLYOXAL REDUCTASE-RELATED"/>
    <property type="match status" value="1"/>
</dbReference>
<dbReference type="CDD" id="cd19091">
    <property type="entry name" value="AKR_PsAKR"/>
    <property type="match status" value="1"/>
</dbReference>